<dbReference type="InterPro" id="IPR014729">
    <property type="entry name" value="Rossmann-like_a/b/a_fold"/>
</dbReference>
<evidence type="ECO:0000259" key="2">
    <source>
        <dbReference type="Pfam" id="PF00582"/>
    </source>
</evidence>
<reference evidence="4" key="1">
    <citation type="submission" date="2017-02" db="EMBL/GenBank/DDBJ databases">
        <title>Natronthermophilus aegyptiacus gen. nov.,sp. nov., an aerobic, extremely halophilic alkalithermophilic archaeon isolated from the athalassohaline Wadi An Natrun, Egypt.</title>
        <authorList>
            <person name="Zhao B."/>
        </authorList>
    </citation>
    <scope>NUCLEOTIDE SEQUENCE [LARGE SCALE GENOMIC DNA]</scope>
    <source>
        <strain evidence="4">JW/NM-HA 15</strain>
    </source>
</reference>
<accession>A0A2Z2HUR0</accession>
<keyword evidence="4" id="KW-1185">Reference proteome</keyword>
<dbReference type="GeneID" id="32895508"/>
<name>A0A2Z2HUR0_9EURY</name>
<dbReference type="Pfam" id="PF00582">
    <property type="entry name" value="Usp"/>
    <property type="match status" value="1"/>
</dbReference>
<protein>
    <submittedName>
        <fullName evidence="3">Universal stress protein UspA</fullName>
    </submittedName>
</protein>
<dbReference type="OrthoDB" id="105697at2157"/>
<dbReference type="PRINTS" id="PR01438">
    <property type="entry name" value="UNVRSLSTRESS"/>
</dbReference>
<dbReference type="KEGG" id="naj:B1756_15505"/>
<dbReference type="AlphaFoldDB" id="A0A2Z2HUR0"/>
<organism evidence="3 4">
    <name type="scientific">Natrarchaeobaculum aegyptiacum</name>
    <dbReference type="NCBI Taxonomy" id="745377"/>
    <lineage>
        <taxon>Archaea</taxon>
        <taxon>Methanobacteriati</taxon>
        <taxon>Methanobacteriota</taxon>
        <taxon>Stenosarchaea group</taxon>
        <taxon>Halobacteria</taxon>
        <taxon>Halobacteriales</taxon>
        <taxon>Natrialbaceae</taxon>
        <taxon>Natrarchaeobaculum</taxon>
    </lineage>
</organism>
<dbReference type="CDD" id="cd00293">
    <property type="entry name" value="USP-like"/>
    <property type="match status" value="1"/>
</dbReference>
<dbReference type="Gene3D" id="3.40.50.620">
    <property type="entry name" value="HUPs"/>
    <property type="match status" value="1"/>
</dbReference>
<dbReference type="RefSeq" id="WP_086889364.1">
    <property type="nucleotide sequence ID" value="NZ_CP019893.1"/>
</dbReference>
<gene>
    <name evidence="3" type="ORF">B1756_15505</name>
</gene>
<dbReference type="InterPro" id="IPR006016">
    <property type="entry name" value="UspA"/>
</dbReference>
<dbReference type="EMBL" id="CP019893">
    <property type="protein sequence ID" value="ARS90999.1"/>
    <property type="molecule type" value="Genomic_DNA"/>
</dbReference>
<dbReference type="SUPFAM" id="SSF52402">
    <property type="entry name" value="Adenine nucleotide alpha hydrolases-like"/>
    <property type="match status" value="1"/>
</dbReference>
<proteinExistence type="inferred from homology"/>
<sequence>MTDRILVPYDASEPARDALEYAITEYPDADTTVVHVLPAPGGYWDAWEDPDVAVPGEDRATERGETYLADAEELAADHDVEIDTELEKGRPARVLVDAAEEGDYDLVVVGSHGREGVSRVLLGSVAETVVRRSPTPVVVVR</sequence>
<dbReference type="PANTHER" id="PTHR46268">
    <property type="entry name" value="STRESS RESPONSE PROTEIN NHAX"/>
    <property type="match status" value="1"/>
</dbReference>
<dbReference type="Proteomes" id="UP000250088">
    <property type="component" value="Chromosome"/>
</dbReference>
<evidence type="ECO:0000313" key="4">
    <source>
        <dbReference type="Proteomes" id="UP000250088"/>
    </source>
</evidence>
<dbReference type="InterPro" id="IPR006015">
    <property type="entry name" value="Universal_stress_UspA"/>
</dbReference>
<evidence type="ECO:0000256" key="1">
    <source>
        <dbReference type="ARBA" id="ARBA00008791"/>
    </source>
</evidence>
<evidence type="ECO:0000313" key="3">
    <source>
        <dbReference type="EMBL" id="ARS90999.1"/>
    </source>
</evidence>
<comment type="similarity">
    <text evidence="1">Belongs to the universal stress protein A family.</text>
</comment>
<dbReference type="PANTHER" id="PTHR46268:SF24">
    <property type="entry name" value="UNIVERSAL STRESS PROTEIN"/>
    <property type="match status" value="1"/>
</dbReference>
<feature type="domain" description="UspA" evidence="2">
    <location>
        <begin position="1"/>
        <end position="141"/>
    </location>
</feature>